<name>A0A9D2AZP4_9SPHI</name>
<reference evidence="2" key="2">
    <citation type="submission" date="2021-04" db="EMBL/GenBank/DDBJ databases">
        <authorList>
            <person name="Gilroy R."/>
        </authorList>
    </citation>
    <scope>NUCLEOTIDE SEQUENCE</scope>
    <source>
        <strain evidence="2">1719</strain>
    </source>
</reference>
<dbReference type="PROSITE" id="PS50846">
    <property type="entry name" value="HMA_2"/>
    <property type="match status" value="1"/>
</dbReference>
<gene>
    <name evidence="2" type="ORF">H9853_12455</name>
</gene>
<dbReference type="Gene3D" id="3.30.70.100">
    <property type="match status" value="1"/>
</dbReference>
<dbReference type="Pfam" id="PF00403">
    <property type="entry name" value="HMA"/>
    <property type="match status" value="1"/>
</dbReference>
<proteinExistence type="predicted"/>
<comment type="caution">
    <text evidence="2">The sequence shown here is derived from an EMBL/GenBank/DDBJ whole genome shotgun (WGS) entry which is preliminary data.</text>
</comment>
<evidence type="ECO:0000313" key="3">
    <source>
        <dbReference type="Proteomes" id="UP000824156"/>
    </source>
</evidence>
<organism evidence="2 3">
    <name type="scientific">Candidatus Sphingobacterium stercoripullorum</name>
    <dbReference type="NCBI Taxonomy" id="2838759"/>
    <lineage>
        <taxon>Bacteria</taxon>
        <taxon>Pseudomonadati</taxon>
        <taxon>Bacteroidota</taxon>
        <taxon>Sphingobacteriia</taxon>
        <taxon>Sphingobacteriales</taxon>
        <taxon>Sphingobacteriaceae</taxon>
        <taxon>Sphingobacterium</taxon>
    </lineage>
</organism>
<dbReference type="CDD" id="cd00371">
    <property type="entry name" value="HMA"/>
    <property type="match status" value="1"/>
</dbReference>
<dbReference type="SUPFAM" id="SSF55008">
    <property type="entry name" value="HMA, heavy metal-associated domain"/>
    <property type="match status" value="1"/>
</dbReference>
<sequence>METINFKTTLKCDGCVAKIKPVLEETSSIKTWNVDLSSAEKTLTVEGENIDKDKLIADIKEKGFTAEPLS</sequence>
<evidence type="ECO:0000313" key="2">
    <source>
        <dbReference type="EMBL" id="HIX55823.1"/>
    </source>
</evidence>
<protein>
    <submittedName>
        <fullName evidence="2">Heavy-metal-associated domain-containing protein</fullName>
    </submittedName>
</protein>
<dbReference type="AlphaFoldDB" id="A0A9D2AZP4"/>
<dbReference type="Proteomes" id="UP000824156">
    <property type="component" value="Unassembled WGS sequence"/>
</dbReference>
<dbReference type="GO" id="GO:0046872">
    <property type="term" value="F:metal ion binding"/>
    <property type="evidence" value="ECO:0007669"/>
    <property type="project" value="InterPro"/>
</dbReference>
<accession>A0A9D2AZP4</accession>
<dbReference type="EMBL" id="DXEZ01000350">
    <property type="protein sequence ID" value="HIX55823.1"/>
    <property type="molecule type" value="Genomic_DNA"/>
</dbReference>
<feature type="domain" description="HMA" evidence="1">
    <location>
        <begin position="1"/>
        <end position="67"/>
    </location>
</feature>
<dbReference type="InterPro" id="IPR036163">
    <property type="entry name" value="HMA_dom_sf"/>
</dbReference>
<dbReference type="InterPro" id="IPR006121">
    <property type="entry name" value="HMA_dom"/>
</dbReference>
<reference evidence="2" key="1">
    <citation type="journal article" date="2021" name="PeerJ">
        <title>Extensive microbial diversity within the chicken gut microbiome revealed by metagenomics and culture.</title>
        <authorList>
            <person name="Gilroy R."/>
            <person name="Ravi A."/>
            <person name="Getino M."/>
            <person name="Pursley I."/>
            <person name="Horton D.L."/>
            <person name="Alikhan N.F."/>
            <person name="Baker D."/>
            <person name="Gharbi K."/>
            <person name="Hall N."/>
            <person name="Watson M."/>
            <person name="Adriaenssens E.M."/>
            <person name="Foster-Nyarko E."/>
            <person name="Jarju S."/>
            <person name="Secka A."/>
            <person name="Antonio M."/>
            <person name="Oren A."/>
            <person name="Chaudhuri R.R."/>
            <person name="La Ragione R."/>
            <person name="Hildebrand F."/>
            <person name="Pallen M.J."/>
        </authorList>
    </citation>
    <scope>NUCLEOTIDE SEQUENCE</scope>
    <source>
        <strain evidence="2">1719</strain>
    </source>
</reference>
<evidence type="ECO:0000259" key="1">
    <source>
        <dbReference type="PROSITE" id="PS50846"/>
    </source>
</evidence>